<protein>
    <submittedName>
        <fullName evidence="2">Rhodanese-like domain</fullName>
    </submittedName>
</protein>
<organism evidence="2 3">
    <name type="scientific">Popillia japonica</name>
    <name type="common">Japanese beetle</name>
    <dbReference type="NCBI Taxonomy" id="7064"/>
    <lineage>
        <taxon>Eukaryota</taxon>
        <taxon>Metazoa</taxon>
        <taxon>Ecdysozoa</taxon>
        <taxon>Arthropoda</taxon>
        <taxon>Hexapoda</taxon>
        <taxon>Insecta</taxon>
        <taxon>Pterygota</taxon>
        <taxon>Neoptera</taxon>
        <taxon>Endopterygota</taxon>
        <taxon>Coleoptera</taxon>
        <taxon>Polyphaga</taxon>
        <taxon>Scarabaeiformia</taxon>
        <taxon>Scarabaeidae</taxon>
        <taxon>Rutelinae</taxon>
        <taxon>Popillia</taxon>
    </lineage>
</organism>
<accession>A0AAW1LUZ7</accession>
<dbReference type="EMBL" id="JASPKY010000094">
    <property type="protein sequence ID" value="KAK9737871.1"/>
    <property type="molecule type" value="Genomic_DNA"/>
</dbReference>
<comment type="caution">
    <text evidence="2">The sequence shown here is derived from an EMBL/GenBank/DDBJ whole genome shotgun (WGS) entry which is preliminary data.</text>
</comment>
<evidence type="ECO:0000313" key="3">
    <source>
        <dbReference type="Proteomes" id="UP001458880"/>
    </source>
</evidence>
<dbReference type="AlphaFoldDB" id="A0AAW1LUZ7"/>
<dbReference type="SMART" id="SM00450">
    <property type="entry name" value="RHOD"/>
    <property type="match status" value="1"/>
</dbReference>
<feature type="domain" description="Rhodanese" evidence="1">
    <location>
        <begin position="23"/>
        <end position="126"/>
    </location>
</feature>
<dbReference type="PROSITE" id="PS50206">
    <property type="entry name" value="RHODANESE_3"/>
    <property type="match status" value="1"/>
</dbReference>
<evidence type="ECO:0000313" key="2">
    <source>
        <dbReference type="EMBL" id="KAK9737871.1"/>
    </source>
</evidence>
<proteinExistence type="predicted"/>
<dbReference type="InterPro" id="IPR036873">
    <property type="entry name" value="Rhodanese-like_dom_sf"/>
</dbReference>
<dbReference type="SUPFAM" id="SSF52821">
    <property type="entry name" value="Rhodanese/Cell cycle control phosphatase"/>
    <property type="match status" value="1"/>
</dbReference>
<dbReference type="Proteomes" id="UP001458880">
    <property type="component" value="Unassembled WGS sequence"/>
</dbReference>
<dbReference type="PANTHER" id="PTHR44086">
    <property type="entry name" value="THIOSULFATE SULFURTRANSFERASE RDL2, MITOCHONDRIAL-RELATED"/>
    <property type="match status" value="1"/>
</dbReference>
<dbReference type="PANTHER" id="PTHR44086:SF10">
    <property type="entry name" value="THIOSULFATE SULFURTRANSFERASE_RHODANESE-LIKE DOMAIN-CONTAINING PROTEIN 3"/>
    <property type="match status" value="1"/>
</dbReference>
<dbReference type="Pfam" id="PF00581">
    <property type="entry name" value="Rhodanese"/>
    <property type="match status" value="1"/>
</dbReference>
<name>A0AAW1LUZ7_POPJA</name>
<sequence length="130" mass="14413">MSLGNSELKAGFVTYGDVKALGNDTSTLIIDVRNSTELEQTGKIPGSIHIPINEVHDVLKNLPPDQFRERYQREKPGFDTPLVFSCQRGVRSARAGTIALNLGYVNVKDYSGSWLDWEAKSKQENTLSNS</sequence>
<evidence type="ECO:0000259" key="1">
    <source>
        <dbReference type="PROSITE" id="PS50206"/>
    </source>
</evidence>
<gene>
    <name evidence="2" type="ORF">QE152_g10350</name>
</gene>
<dbReference type="Gene3D" id="3.40.250.10">
    <property type="entry name" value="Rhodanese-like domain"/>
    <property type="match status" value="1"/>
</dbReference>
<reference evidence="2 3" key="1">
    <citation type="journal article" date="2024" name="BMC Genomics">
        <title>De novo assembly and annotation of Popillia japonica's genome with initial clues to its potential as an invasive pest.</title>
        <authorList>
            <person name="Cucini C."/>
            <person name="Boschi S."/>
            <person name="Funari R."/>
            <person name="Cardaioli E."/>
            <person name="Iannotti N."/>
            <person name="Marturano G."/>
            <person name="Paoli F."/>
            <person name="Bruttini M."/>
            <person name="Carapelli A."/>
            <person name="Frati F."/>
            <person name="Nardi F."/>
        </authorList>
    </citation>
    <scope>NUCLEOTIDE SEQUENCE [LARGE SCALE GENOMIC DNA]</scope>
    <source>
        <strain evidence="2">DMR45628</strain>
    </source>
</reference>
<dbReference type="InterPro" id="IPR001763">
    <property type="entry name" value="Rhodanese-like_dom"/>
</dbReference>
<keyword evidence="3" id="KW-1185">Reference proteome</keyword>